<dbReference type="InterPro" id="IPR051815">
    <property type="entry name" value="Molybdate_resp_trans_reg"/>
</dbReference>
<dbReference type="Gene3D" id="2.40.50.100">
    <property type="match status" value="2"/>
</dbReference>
<dbReference type="PROSITE" id="PS51866">
    <property type="entry name" value="MOP"/>
    <property type="match status" value="2"/>
</dbReference>
<dbReference type="InterPro" id="IPR036388">
    <property type="entry name" value="WH-like_DNA-bd_sf"/>
</dbReference>
<protein>
    <submittedName>
        <fullName evidence="8">Molybdate transport system regulatory protein</fullName>
    </submittedName>
</protein>
<feature type="region of interest" description="Required for dimer formation and molybdate binding" evidence="6">
    <location>
        <begin position="143"/>
        <end position="151"/>
    </location>
</feature>
<dbReference type="Proteomes" id="UP000252707">
    <property type="component" value="Unassembled WGS sequence"/>
</dbReference>
<keyword evidence="9" id="KW-1185">Reference proteome</keyword>
<dbReference type="NCBIfam" id="TIGR00638">
    <property type="entry name" value="Mop"/>
    <property type="match status" value="2"/>
</dbReference>
<dbReference type="InterPro" id="IPR005116">
    <property type="entry name" value="Transp-assoc_OB_typ1"/>
</dbReference>
<evidence type="ECO:0000256" key="5">
    <source>
        <dbReference type="PIRNR" id="PIRNR005763"/>
    </source>
</evidence>
<dbReference type="SUPFAM" id="SSF50331">
    <property type="entry name" value="MOP-like"/>
    <property type="match status" value="2"/>
</dbReference>
<name>A0A369CG29_9GAMM</name>
<keyword evidence="2 5" id="KW-0813">Transport</keyword>
<dbReference type="SUPFAM" id="SSF46785">
    <property type="entry name" value="Winged helix' DNA-binding domain"/>
    <property type="match status" value="1"/>
</dbReference>
<dbReference type="OrthoDB" id="9800709at2"/>
<dbReference type="AlphaFoldDB" id="A0A369CG29"/>
<dbReference type="InterPro" id="IPR008995">
    <property type="entry name" value="Mo/tungstate-bd_C_term_dom"/>
</dbReference>
<evidence type="ECO:0000256" key="1">
    <source>
        <dbReference type="ARBA" id="ARBA00008110"/>
    </source>
</evidence>
<evidence type="ECO:0000259" key="7">
    <source>
        <dbReference type="PROSITE" id="PS51866"/>
    </source>
</evidence>
<reference evidence="8 9" key="1">
    <citation type="submission" date="2018-07" db="EMBL/GenBank/DDBJ databases">
        <title>Genomic Encyclopedia of Type Strains, Phase IV (KMG-IV): sequencing the most valuable type-strain genomes for metagenomic binning, comparative biology and taxonomic classification.</title>
        <authorList>
            <person name="Goeker M."/>
        </authorList>
    </citation>
    <scope>NUCLEOTIDE SEQUENCE [LARGE SCALE GENOMIC DNA]</scope>
    <source>
        <strain evidence="8 9">DSM 26407</strain>
    </source>
</reference>
<dbReference type="InterPro" id="IPR000847">
    <property type="entry name" value="LysR_HTH_N"/>
</dbReference>
<dbReference type="InterPro" id="IPR004606">
    <property type="entry name" value="Mop_domain"/>
</dbReference>
<evidence type="ECO:0000256" key="6">
    <source>
        <dbReference type="PIRSR" id="PIRSR005763-1"/>
    </source>
</evidence>
<proteinExistence type="inferred from homology"/>
<dbReference type="InterPro" id="IPR036390">
    <property type="entry name" value="WH_DNA-bd_sf"/>
</dbReference>
<organism evidence="8 9">
    <name type="scientific">Thioalbus denitrificans</name>
    <dbReference type="NCBI Taxonomy" id="547122"/>
    <lineage>
        <taxon>Bacteria</taxon>
        <taxon>Pseudomonadati</taxon>
        <taxon>Pseudomonadota</taxon>
        <taxon>Gammaproteobacteria</taxon>
        <taxon>Chromatiales</taxon>
        <taxon>Ectothiorhodospiraceae</taxon>
        <taxon>Thioalbus</taxon>
    </lineage>
</organism>
<dbReference type="PANTHER" id="PTHR30432">
    <property type="entry name" value="TRANSCRIPTIONAL REGULATOR MODE"/>
    <property type="match status" value="1"/>
</dbReference>
<dbReference type="PIRSF" id="PIRSF005763">
    <property type="entry name" value="Txn_reg_ModE"/>
    <property type="match status" value="1"/>
</dbReference>
<dbReference type="GO" id="GO:0003700">
    <property type="term" value="F:DNA-binding transcription factor activity"/>
    <property type="evidence" value="ECO:0007669"/>
    <property type="project" value="InterPro"/>
</dbReference>
<feature type="domain" description="Mop" evidence="7">
    <location>
        <begin position="142"/>
        <end position="208"/>
    </location>
</feature>
<accession>A0A369CG29</accession>
<dbReference type="PANTHER" id="PTHR30432:SF1">
    <property type="entry name" value="DNA-BINDING TRANSCRIPTIONAL DUAL REGULATOR MODE"/>
    <property type="match status" value="1"/>
</dbReference>
<dbReference type="Gene3D" id="1.10.10.10">
    <property type="entry name" value="Winged helix-like DNA-binding domain superfamily/Winged helix DNA-binding domain"/>
    <property type="match status" value="1"/>
</dbReference>
<evidence type="ECO:0000256" key="3">
    <source>
        <dbReference type="ARBA" id="ARBA00022505"/>
    </source>
</evidence>
<dbReference type="GO" id="GO:0015689">
    <property type="term" value="P:molybdate ion transport"/>
    <property type="evidence" value="ECO:0007669"/>
    <property type="project" value="UniProtKB-UniRule"/>
</dbReference>
<dbReference type="Pfam" id="PF00126">
    <property type="entry name" value="HTH_1"/>
    <property type="match status" value="1"/>
</dbReference>
<comment type="similarity">
    <text evidence="1 5">Belongs to the ModE family.</text>
</comment>
<sequence length="281" mass="30233">MTQHTEGRTGAGTADLPGFDAELQFCLAGRRFAGRRHMVLLRKIAELGTLTAAARAAGMSYKAAWDAVEAMNNLAPRPLVESAAGGRHGGGSRITAHGLRQLRLFERVEVMHRRYLNKLHADLQALDEMEDFRQLMERLEMKSSARNQFHGTVLAIASGPVNAEVTLDIGGGNRLVAMITQGSVERLGLSPGNAAYALVKATSILLTDADDGLRLSTRNRLCGEVVWCREGAVNGEVTLDLGGGKTLTSILTNESIGHLELREGMRACAVFKASSVILATR</sequence>
<keyword evidence="3 5" id="KW-0500">Molybdenum</keyword>
<dbReference type="EMBL" id="QPJY01000002">
    <property type="protein sequence ID" value="RCX32045.1"/>
    <property type="molecule type" value="Genomic_DNA"/>
</dbReference>
<evidence type="ECO:0000256" key="2">
    <source>
        <dbReference type="ARBA" id="ARBA00022448"/>
    </source>
</evidence>
<gene>
    <name evidence="8" type="ORF">DFQ59_102398</name>
</gene>
<comment type="caution">
    <text evidence="8">The sequence shown here is derived from an EMBL/GenBank/DDBJ whole genome shotgun (WGS) entry which is preliminary data.</text>
</comment>
<evidence type="ECO:0000313" key="9">
    <source>
        <dbReference type="Proteomes" id="UP000252707"/>
    </source>
</evidence>
<dbReference type="InterPro" id="IPR016462">
    <property type="entry name" value="ModE"/>
</dbReference>
<dbReference type="RefSeq" id="WP_114278866.1">
    <property type="nucleotide sequence ID" value="NZ_QPJY01000002.1"/>
</dbReference>
<keyword evidence="4" id="KW-0677">Repeat</keyword>
<evidence type="ECO:0000313" key="8">
    <source>
        <dbReference type="EMBL" id="RCX32045.1"/>
    </source>
</evidence>
<evidence type="ECO:0000256" key="4">
    <source>
        <dbReference type="ARBA" id="ARBA00022737"/>
    </source>
</evidence>
<dbReference type="Pfam" id="PF03459">
    <property type="entry name" value="TOBE"/>
    <property type="match status" value="2"/>
</dbReference>
<feature type="domain" description="Mop" evidence="7">
    <location>
        <begin position="214"/>
        <end position="280"/>
    </location>
</feature>
<dbReference type="GO" id="GO:0030151">
    <property type="term" value="F:molybdenum ion binding"/>
    <property type="evidence" value="ECO:0007669"/>
    <property type="project" value="UniProtKB-UniRule"/>
</dbReference>